<keyword evidence="2" id="KW-1185">Reference proteome</keyword>
<protein>
    <submittedName>
        <fullName evidence="1">Uncharacterized protein</fullName>
    </submittedName>
</protein>
<organism evidence="1 2">
    <name type="scientific">Stylonychia lemnae</name>
    <name type="common">Ciliate</name>
    <dbReference type="NCBI Taxonomy" id="5949"/>
    <lineage>
        <taxon>Eukaryota</taxon>
        <taxon>Sar</taxon>
        <taxon>Alveolata</taxon>
        <taxon>Ciliophora</taxon>
        <taxon>Intramacronucleata</taxon>
        <taxon>Spirotrichea</taxon>
        <taxon>Stichotrichia</taxon>
        <taxon>Sporadotrichida</taxon>
        <taxon>Oxytrichidae</taxon>
        <taxon>Stylonychinae</taxon>
        <taxon>Stylonychia</taxon>
    </lineage>
</organism>
<dbReference type="AlphaFoldDB" id="A0A078ARD8"/>
<dbReference type="InParanoid" id="A0A078ARD8"/>
<accession>A0A078ARD8</accession>
<evidence type="ECO:0000313" key="1">
    <source>
        <dbReference type="EMBL" id="CDW84784.1"/>
    </source>
</evidence>
<dbReference type="Proteomes" id="UP000039865">
    <property type="component" value="Unassembled WGS sequence"/>
</dbReference>
<reference evidence="1 2" key="1">
    <citation type="submission" date="2014-06" db="EMBL/GenBank/DDBJ databases">
        <authorList>
            <person name="Swart Estienne"/>
        </authorList>
    </citation>
    <scope>NUCLEOTIDE SEQUENCE [LARGE SCALE GENOMIC DNA]</scope>
    <source>
        <strain evidence="1 2">130c</strain>
    </source>
</reference>
<evidence type="ECO:0000313" key="2">
    <source>
        <dbReference type="Proteomes" id="UP000039865"/>
    </source>
</evidence>
<sequence>MLSFYPTQTTSLNSRRTKDSFMMIEKMKNMRVLIQLYLATHPTEPESTQIQMSDKLNIISLNDPFNSSTQILPY</sequence>
<dbReference type="EMBL" id="CCKQ01013149">
    <property type="protein sequence ID" value="CDW84784.1"/>
    <property type="molecule type" value="Genomic_DNA"/>
</dbReference>
<proteinExistence type="predicted"/>
<gene>
    <name evidence="1" type="primary">Contig7359.g7868</name>
    <name evidence="1" type="ORF">STYLEM_13852</name>
</gene>
<name>A0A078ARD8_STYLE</name>